<keyword evidence="8" id="KW-0276">Fatty acid metabolism</keyword>
<evidence type="ECO:0000256" key="6">
    <source>
        <dbReference type="ARBA" id="ARBA00013156"/>
    </source>
</evidence>
<comment type="pathway">
    <text evidence="2">Lipid metabolism; fatty acid beta-oxidation.</text>
</comment>
<evidence type="ECO:0000256" key="7">
    <source>
        <dbReference type="ARBA" id="ARBA00022737"/>
    </source>
</evidence>
<dbReference type="InterPro" id="IPR029069">
    <property type="entry name" value="HotDog_dom_sf"/>
</dbReference>
<evidence type="ECO:0000256" key="9">
    <source>
        <dbReference type="ARBA" id="ARBA00022857"/>
    </source>
</evidence>
<evidence type="ECO:0000256" key="21">
    <source>
        <dbReference type="SAM" id="MobiDB-lite"/>
    </source>
</evidence>
<evidence type="ECO:0000256" key="15">
    <source>
        <dbReference type="ARBA" id="ARBA00023268"/>
    </source>
</evidence>
<comment type="subcellular location">
    <subcellularLocation>
        <location evidence="1">Peroxisome</location>
    </subcellularLocation>
</comment>
<feature type="compositionally biased region" description="Polar residues" evidence="21">
    <location>
        <begin position="597"/>
        <end position="610"/>
    </location>
</feature>
<comment type="function">
    <text evidence="18">Second trifunctional enzyme acting on the beta-oxidation pathway for fatty acids, possessing hydratase-dehydrogenase-epimerase activities. Converts trans-2-enoyl-CoA via D-3-hydroxyacyl-CoA to 3-ketoacyl-CoA.</text>
</comment>
<keyword evidence="11" id="KW-0443">Lipid metabolism</keyword>
<comment type="catalytic activity">
    <reaction evidence="17">
        <text>a (3R)-3-hydroxyacyl-CoA + NAD(+) = a 3-oxoacyl-CoA + NADH + H(+)</text>
        <dbReference type="Rhea" id="RHEA:32711"/>
        <dbReference type="ChEBI" id="CHEBI:15378"/>
        <dbReference type="ChEBI" id="CHEBI:57319"/>
        <dbReference type="ChEBI" id="CHEBI:57540"/>
        <dbReference type="ChEBI" id="CHEBI:57945"/>
        <dbReference type="ChEBI" id="CHEBI:90726"/>
        <dbReference type="EC" id="1.1.1.n12"/>
    </reaction>
</comment>
<keyword evidence="14" id="KW-0456">Lyase</keyword>
<proteinExistence type="inferred from homology"/>
<dbReference type="CDD" id="cd03448">
    <property type="entry name" value="HDE_HSD"/>
    <property type="match status" value="1"/>
</dbReference>
<dbReference type="InterPro" id="IPR002347">
    <property type="entry name" value="SDR_fam"/>
</dbReference>
<evidence type="ECO:0000256" key="2">
    <source>
        <dbReference type="ARBA" id="ARBA00005005"/>
    </source>
</evidence>
<evidence type="ECO:0000256" key="1">
    <source>
        <dbReference type="ARBA" id="ARBA00004275"/>
    </source>
</evidence>
<gene>
    <name evidence="23" type="ORF">KHLLAP_LOCUS14015</name>
</gene>
<evidence type="ECO:0000256" key="14">
    <source>
        <dbReference type="ARBA" id="ARBA00023239"/>
    </source>
</evidence>
<comment type="similarity">
    <text evidence="3">Belongs to the short-chain dehydrogenases/reductases (SDR) family.</text>
</comment>
<accession>A0AAI8YNA9</accession>
<dbReference type="EMBL" id="CAUWAG010000020">
    <property type="protein sequence ID" value="CAJ2513547.1"/>
    <property type="molecule type" value="Genomic_DNA"/>
</dbReference>
<dbReference type="GO" id="GO:0018812">
    <property type="term" value="F:3-hydroxyacyl-CoA dehydratase activity"/>
    <property type="evidence" value="ECO:0007669"/>
    <property type="project" value="UniProtKB-EC"/>
</dbReference>
<dbReference type="EC" id="1.1.1.n12" evidence="5"/>
<feature type="region of interest" description="Disordered" evidence="21">
    <location>
        <begin position="597"/>
        <end position="633"/>
    </location>
</feature>
<keyword evidence="10" id="KW-0560">Oxidoreductase</keyword>
<dbReference type="InterPro" id="IPR054357">
    <property type="entry name" value="MFE-2_N"/>
</dbReference>
<evidence type="ECO:0000256" key="3">
    <source>
        <dbReference type="ARBA" id="ARBA00006484"/>
    </source>
</evidence>
<evidence type="ECO:0000256" key="5">
    <source>
        <dbReference type="ARBA" id="ARBA00012456"/>
    </source>
</evidence>
<dbReference type="PRINTS" id="PR00081">
    <property type="entry name" value="GDHRDH"/>
</dbReference>
<dbReference type="InterPro" id="IPR036291">
    <property type="entry name" value="NAD(P)-bd_dom_sf"/>
</dbReference>
<keyword evidence="9" id="KW-0521">NADP</keyword>
<dbReference type="AlphaFoldDB" id="A0AAI8YNA9"/>
<protein>
    <recommendedName>
        <fullName evidence="19">Peroxisomal hydratase-dehydrogenase-epimerase</fullName>
        <ecNumber evidence="5">1.1.1.n12</ecNumber>
        <ecNumber evidence="6">4.2.1.119</ecNumber>
    </recommendedName>
    <alternativeName>
        <fullName evidence="20">Multifunctional beta-oxidation protein</fullName>
    </alternativeName>
</protein>
<comment type="subunit">
    <text evidence="4">Monomer.</text>
</comment>
<dbReference type="PRINTS" id="PR00080">
    <property type="entry name" value="SDRFAMILY"/>
</dbReference>
<dbReference type="Pfam" id="PF22622">
    <property type="entry name" value="MFE-2_hydrat-2_N"/>
    <property type="match status" value="1"/>
</dbReference>
<dbReference type="EC" id="4.2.1.119" evidence="6"/>
<dbReference type="SUPFAM" id="SSF54637">
    <property type="entry name" value="Thioesterase/thiol ester dehydrase-isomerase"/>
    <property type="match status" value="2"/>
</dbReference>
<dbReference type="GO" id="GO:0016491">
    <property type="term" value="F:oxidoreductase activity"/>
    <property type="evidence" value="ECO:0007669"/>
    <property type="project" value="UniProtKB-KW"/>
</dbReference>
<dbReference type="SMART" id="SM00822">
    <property type="entry name" value="PKS_KR"/>
    <property type="match status" value="1"/>
</dbReference>
<evidence type="ECO:0000256" key="16">
    <source>
        <dbReference type="ARBA" id="ARBA00029334"/>
    </source>
</evidence>
<comment type="catalytic activity">
    <reaction evidence="16">
        <text>a (3R)-3-hydroxyacyl-CoA = a (2E)-enoyl-CoA + H2O</text>
        <dbReference type="Rhea" id="RHEA:26526"/>
        <dbReference type="ChEBI" id="CHEBI:15377"/>
        <dbReference type="ChEBI" id="CHEBI:57319"/>
        <dbReference type="ChEBI" id="CHEBI:58856"/>
        <dbReference type="EC" id="4.2.1.119"/>
    </reaction>
</comment>
<dbReference type="CDD" id="cd05353">
    <property type="entry name" value="hydroxyacyl-CoA-like_DH_SDR_c-like"/>
    <property type="match status" value="2"/>
</dbReference>
<dbReference type="PANTHER" id="PTHR45024">
    <property type="entry name" value="DEHYDROGENASES, SHORT CHAIN"/>
    <property type="match status" value="1"/>
</dbReference>
<evidence type="ECO:0000256" key="10">
    <source>
        <dbReference type="ARBA" id="ARBA00023002"/>
    </source>
</evidence>
<feature type="domain" description="Ketoreductase" evidence="22">
    <location>
        <begin position="315"/>
        <end position="478"/>
    </location>
</feature>
<evidence type="ECO:0000256" key="11">
    <source>
        <dbReference type="ARBA" id="ARBA00023098"/>
    </source>
</evidence>
<dbReference type="Pfam" id="PF00106">
    <property type="entry name" value="adh_short"/>
    <property type="match status" value="2"/>
</dbReference>
<keyword evidence="7" id="KW-0677">Repeat</keyword>
<dbReference type="Proteomes" id="UP001295740">
    <property type="component" value="Unassembled WGS sequence"/>
</dbReference>
<reference evidence="23" key="1">
    <citation type="submission" date="2023-10" db="EMBL/GenBank/DDBJ databases">
        <authorList>
            <person name="Hackl T."/>
        </authorList>
    </citation>
    <scope>NUCLEOTIDE SEQUENCE</scope>
</reference>
<sequence length="918" mass="98848">MAGELRYDDQVVVITGAGGGLGKAYATFFGSRGAKVVVNDLGGSFKGEGNSTKAADVVVNEIKAAGGQAVANYDSVENGENIIETAIQAFGRIDILLNNAGILRDVSFKNMSDQDWDLVMKVHVKGAYKCARAAWPHFRKQKYGRVINTASAAGLFGNFGQANYSAAKLAQVGFTETLAKEGAKYNIICNVIAPIAASRMTETIMPPDMLENLKPEWVVPLVAVLVHKSNMTENGGIFEVGGGHIAKYRWERSSGLLLKADDSYTPGAVLKQWSKVNDFSNPQYPTGPNDFMGLLEESMKMGPNDKGEKLDFTGKVALVTGGGAGIGRAYCLAFAKHGASVVVNDLVDPDTVVGEIKKMGGKAVGVKASSEEGEKVVKGAIDAFGRLDIVINNAGILRDKAFSNMDDNLWDPVMNVHLRSTFKITRAAWPYFLKQKYGRIINTTSTSGIYGNFGQANYAAAKCGILGLSRTIAIEGAKYNIYCNTIAPNAGTQMTATILPEELVQAFKPDYIAPVVLALCSDKVPTQPTGGLYEVGSGWVGRTRWQRTGGAGFPLDVKLVPEEIVKKWSDIVNFDDGRTDNPEKSSDSIEKIMANMSNKRGASKTSDAGNQSGGGNQYLEAQAKAKSAESQPTEFTYTERDSMLYNLGIGAKRTDLPYVFEGHEDFQVLPTYGVIPQFDTQMPFDFDEVVPNFSPMMLLHGEQYLEVKKWPIPTAARTQRHGRSHTLDYGKLLEVVDKGSAAILKSGVTTTNAENGEELFYNEATVFLRGCGGFGGQKKPGDRGAATAPNVLPKRKPDVVVESPTTAEQAAIYRLSGDYNPLHIDPNFAKMGGFKEPILHGLCFMGIAGKAVYEAFGPYKNIKVRFAGSVLPGQTLVTEMWKEEGGKVVFQSKVRETGKLAISGAAAELVDGGKGGKL</sequence>
<dbReference type="FunFam" id="3.40.50.720:FF:000185">
    <property type="entry name" value="peroxisomal multifunctional enzyme type 2"/>
    <property type="match status" value="1"/>
</dbReference>
<dbReference type="GO" id="GO:0016853">
    <property type="term" value="F:isomerase activity"/>
    <property type="evidence" value="ECO:0007669"/>
    <property type="project" value="UniProtKB-KW"/>
</dbReference>
<evidence type="ECO:0000256" key="8">
    <source>
        <dbReference type="ARBA" id="ARBA00022832"/>
    </source>
</evidence>
<evidence type="ECO:0000313" key="24">
    <source>
        <dbReference type="Proteomes" id="UP001295740"/>
    </source>
</evidence>
<dbReference type="GO" id="GO:0005777">
    <property type="term" value="C:peroxisome"/>
    <property type="evidence" value="ECO:0007669"/>
    <property type="project" value="UniProtKB-SubCell"/>
</dbReference>
<evidence type="ECO:0000256" key="20">
    <source>
        <dbReference type="ARBA" id="ARBA00081853"/>
    </source>
</evidence>
<evidence type="ECO:0000256" key="18">
    <source>
        <dbReference type="ARBA" id="ARBA00055743"/>
    </source>
</evidence>
<evidence type="ECO:0000259" key="22">
    <source>
        <dbReference type="SMART" id="SM00822"/>
    </source>
</evidence>
<evidence type="ECO:0000256" key="19">
    <source>
        <dbReference type="ARBA" id="ARBA00073871"/>
    </source>
</evidence>
<evidence type="ECO:0000256" key="12">
    <source>
        <dbReference type="ARBA" id="ARBA00023140"/>
    </source>
</evidence>
<evidence type="ECO:0000256" key="4">
    <source>
        <dbReference type="ARBA" id="ARBA00011245"/>
    </source>
</evidence>
<evidence type="ECO:0000256" key="17">
    <source>
        <dbReference type="ARBA" id="ARBA00052025"/>
    </source>
</evidence>
<dbReference type="Pfam" id="PF01575">
    <property type="entry name" value="MaoC_dehydratas"/>
    <property type="match status" value="1"/>
</dbReference>
<keyword evidence="12" id="KW-0576">Peroxisome</keyword>
<dbReference type="PANTHER" id="PTHR45024:SF2">
    <property type="entry name" value="SCP2 DOMAIN-CONTAINING PROTEIN"/>
    <property type="match status" value="1"/>
</dbReference>
<keyword evidence="15" id="KW-0511">Multifunctional enzyme</keyword>
<dbReference type="InterPro" id="IPR002539">
    <property type="entry name" value="MaoC-like_dom"/>
</dbReference>
<evidence type="ECO:0000256" key="13">
    <source>
        <dbReference type="ARBA" id="ARBA00023235"/>
    </source>
</evidence>
<name>A0AAI8YNA9_9PEZI</name>
<dbReference type="Gene3D" id="3.10.129.10">
    <property type="entry name" value="Hotdog Thioesterase"/>
    <property type="match status" value="2"/>
</dbReference>
<organism evidence="23 24">
    <name type="scientific">Anthostomella pinea</name>
    <dbReference type="NCBI Taxonomy" id="933095"/>
    <lineage>
        <taxon>Eukaryota</taxon>
        <taxon>Fungi</taxon>
        <taxon>Dikarya</taxon>
        <taxon>Ascomycota</taxon>
        <taxon>Pezizomycotina</taxon>
        <taxon>Sordariomycetes</taxon>
        <taxon>Xylariomycetidae</taxon>
        <taxon>Xylariales</taxon>
        <taxon>Xylariaceae</taxon>
        <taxon>Anthostomella</taxon>
    </lineage>
</organism>
<dbReference type="GO" id="GO:0006631">
    <property type="term" value="P:fatty acid metabolic process"/>
    <property type="evidence" value="ECO:0007669"/>
    <property type="project" value="UniProtKB-KW"/>
</dbReference>
<comment type="caution">
    <text evidence="23">The sequence shown here is derived from an EMBL/GenBank/DDBJ whole genome shotgun (WGS) entry which is preliminary data.</text>
</comment>
<keyword evidence="24" id="KW-1185">Reference proteome</keyword>
<dbReference type="Gene3D" id="3.40.50.720">
    <property type="entry name" value="NAD(P)-binding Rossmann-like Domain"/>
    <property type="match status" value="2"/>
</dbReference>
<dbReference type="SUPFAM" id="SSF51735">
    <property type="entry name" value="NAD(P)-binding Rossmann-fold domains"/>
    <property type="match status" value="2"/>
</dbReference>
<dbReference type="InterPro" id="IPR051687">
    <property type="entry name" value="Peroxisomal_Beta-Oxidation"/>
</dbReference>
<evidence type="ECO:0000313" key="23">
    <source>
        <dbReference type="EMBL" id="CAJ2513547.1"/>
    </source>
</evidence>
<dbReference type="InterPro" id="IPR057326">
    <property type="entry name" value="KR_dom"/>
</dbReference>
<dbReference type="FunFam" id="3.40.50.720:FF:000410">
    <property type="entry name" value="Peroxisomal multifunctional beta-oxidation protein"/>
    <property type="match status" value="1"/>
</dbReference>
<keyword evidence="13" id="KW-0413">Isomerase</keyword>